<reference evidence="9" key="1">
    <citation type="journal article" date="2017" name="Nat. Microbiol.">
        <title>Global analysis of biosynthetic gene clusters reveals vast potential of secondary metabolite production in Penicillium species.</title>
        <authorList>
            <person name="Nielsen J.C."/>
            <person name="Grijseels S."/>
            <person name="Prigent S."/>
            <person name="Ji B."/>
            <person name="Dainat J."/>
            <person name="Nielsen K.F."/>
            <person name="Frisvad J.C."/>
            <person name="Workman M."/>
            <person name="Nielsen J."/>
        </authorList>
    </citation>
    <scope>NUCLEOTIDE SEQUENCE [LARGE SCALE GENOMIC DNA]</scope>
    <source>
        <strain evidence="9">IBT 24891</strain>
    </source>
</reference>
<evidence type="ECO:0000256" key="3">
    <source>
        <dbReference type="ARBA" id="ARBA00022692"/>
    </source>
</evidence>
<comment type="similarity">
    <text evidence="2">Belongs to the UPF0057 (PMP3) family.</text>
</comment>
<accession>A0A1V6TZH5</accession>
<comment type="caution">
    <text evidence="8">The sequence shown here is derived from an EMBL/GenBank/DDBJ whole genome shotgun (WGS) entry which is preliminary data.</text>
</comment>
<feature type="transmembrane region" description="Helical" evidence="7">
    <location>
        <begin position="31"/>
        <end position="53"/>
    </location>
</feature>
<feature type="compositionally biased region" description="Polar residues" evidence="6">
    <location>
        <begin position="92"/>
        <end position="136"/>
    </location>
</feature>
<dbReference type="Proteomes" id="UP000191285">
    <property type="component" value="Unassembled WGS sequence"/>
</dbReference>
<evidence type="ECO:0000256" key="6">
    <source>
        <dbReference type="SAM" id="MobiDB-lite"/>
    </source>
</evidence>
<dbReference type="GO" id="GO:0016020">
    <property type="term" value="C:membrane"/>
    <property type="evidence" value="ECO:0007669"/>
    <property type="project" value="UniProtKB-SubCell"/>
</dbReference>
<comment type="subcellular location">
    <subcellularLocation>
        <location evidence="1">Membrane</location>
    </subcellularLocation>
</comment>
<dbReference type="AlphaFoldDB" id="A0A1V6TZH5"/>
<evidence type="ECO:0000256" key="4">
    <source>
        <dbReference type="ARBA" id="ARBA00022989"/>
    </source>
</evidence>
<sequence>MCSSDIFLAVLAVFFPPIAVWIKAGICTADSLINIALCLLGYIPGLIHAWYIILKYPDQDYDDVAYEPIPGGSSQRRDLENGRVTYYYVSNPPLQHPSQQRGYGTVNTSQQPPSDSNTASRPSNHPQEGAGNSSGQPPTYAEANFCIAVTDTFTRLFQKHHTNGGLLIVVINCFDGLTTHELALWRLLEGNTDICEFFVFAVDPRLESQQRRFFRVNTPEAYIVILGGIDLVDKDTNSDSEFDDRQSEY</sequence>
<dbReference type="STRING" id="303698.A0A1V6TZH5"/>
<evidence type="ECO:0000256" key="1">
    <source>
        <dbReference type="ARBA" id="ARBA00004370"/>
    </source>
</evidence>
<keyword evidence="4 7" id="KW-1133">Transmembrane helix</keyword>
<dbReference type="EMBL" id="MLKD01000001">
    <property type="protein sequence ID" value="OQE31748.1"/>
    <property type="molecule type" value="Genomic_DNA"/>
</dbReference>
<evidence type="ECO:0008006" key="10">
    <source>
        <dbReference type="Google" id="ProtNLM"/>
    </source>
</evidence>
<dbReference type="PANTHER" id="PTHR21659:SF57">
    <property type="entry name" value="PLASMA MEMBRANE PROTEOLIPID 31"/>
    <property type="match status" value="1"/>
</dbReference>
<evidence type="ECO:0000256" key="2">
    <source>
        <dbReference type="ARBA" id="ARBA00009530"/>
    </source>
</evidence>
<feature type="region of interest" description="Disordered" evidence="6">
    <location>
        <begin position="91"/>
        <end position="136"/>
    </location>
</feature>
<feature type="transmembrane region" description="Helical" evidence="7">
    <location>
        <begin position="6"/>
        <end position="24"/>
    </location>
</feature>
<evidence type="ECO:0000313" key="8">
    <source>
        <dbReference type="EMBL" id="OQE31748.1"/>
    </source>
</evidence>
<dbReference type="InterPro" id="IPR000612">
    <property type="entry name" value="PMP3"/>
</dbReference>
<evidence type="ECO:0000256" key="7">
    <source>
        <dbReference type="SAM" id="Phobius"/>
    </source>
</evidence>
<evidence type="ECO:0000313" key="9">
    <source>
        <dbReference type="Proteomes" id="UP000191285"/>
    </source>
</evidence>
<name>A0A1V6TZH5_9EURO</name>
<protein>
    <recommendedName>
        <fullName evidence="10">Stress response RCI peptide</fullName>
    </recommendedName>
</protein>
<proteinExistence type="inferred from homology"/>
<gene>
    <name evidence="8" type="ORF">PENSTE_c001G02181</name>
</gene>
<dbReference type="PROSITE" id="PS01309">
    <property type="entry name" value="UPF0057"/>
    <property type="match status" value="1"/>
</dbReference>
<organism evidence="8 9">
    <name type="scientific">Penicillium steckii</name>
    <dbReference type="NCBI Taxonomy" id="303698"/>
    <lineage>
        <taxon>Eukaryota</taxon>
        <taxon>Fungi</taxon>
        <taxon>Dikarya</taxon>
        <taxon>Ascomycota</taxon>
        <taxon>Pezizomycotina</taxon>
        <taxon>Eurotiomycetes</taxon>
        <taxon>Eurotiomycetidae</taxon>
        <taxon>Eurotiales</taxon>
        <taxon>Aspergillaceae</taxon>
        <taxon>Penicillium</taxon>
    </lineage>
</organism>
<keyword evidence="3 7" id="KW-0812">Transmembrane</keyword>
<dbReference type="OrthoDB" id="2802411at2759"/>
<dbReference type="PANTHER" id="PTHR21659">
    <property type="entry name" value="HYDROPHOBIC PROTEIN RCI2 LOW TEMPERATURE AND SALT RESPONSIVE PROTEIN LTI6 -RELATED"/>
    <property type="match status" value="1"/>
</dbReference>
<evidence type="ECO:0000256" key="5">
    <source>
        <dbReference type="ARBA" id="ARBA00023136"/>
    </source>
</evidence>
<keyword evidence="9" id="KW-1185">Reference proteome</keyword>
<dbReference type="Pfam" id="PF01679">
    <property type="entry name" value="Pmp3"/>
    <property type="match status" value="1"/>
</dbReference>
<keyword evidence="5 7" id="KW-0472">Membrane</keyword>